<keyword evidence="2" id="KW-1185">Reference proteome</keyword>
<evidence type="ECO:0000313" key="2">
    <source>
        <dbReference type="Proteomes" id="UP000515806"/>
    </source>
</evidence>
<sequence length="186" mass="21513">MQNHLLLETIKTTLQKSKVEKLAAIASEETFSVKDLIDLSFYHDEQIGFRAAWILENVYTAHQLRFLPHTIYFLDKLPQQHNLSALRHYVKILAFMTKKNAAEAVKKIVAGYDTGHLVEVVFAWLIDEKIPVAIKSHCLNILANLNTKHHWIREELLQTMDFLVDKESIAFFAKVKQIRKQLSVCS</sequence>
<dbReference type="EMBL" id="CP060723">
    <property type="protein sequence ID" value="QNN40279.1"/>
    <property type="molecule type" value="Genomic_DNA"/>
</dbReference>
<evidence type="ECO:0008006" key="3">
    <source>
        <dbReference type="Google" id="ProtNLM"/>
    </source>
</evidence>
<dbReference type="AlphaFoldDB" id="A0A7G9QAA4"/>
<dbReference type="KEGG" id="proe:H9L23_14070"/>
<organism evidence="1 2">
    <name type="scientific">Pedobacter roseus</name>
    <dbReference type="NCBI Taxonomy" id="336820"/>
    <lineage>
        <taxon>Bacteria</taxon>
        <taxon>Pseudomonadati</taxon>
        <taxon>Bacteroidota</taxon>
        <taxon>Sphingobacteriia</taxon>
        <taxon>Sphingobacteriales</taxon>
        <taxon>Sphingobacteriaceae</taxon>
        <taxon>Pedobacter</taxon>
    </lineage>
</organism>
<protein>
    <recommendedName>
        <fullName evidence="3">HEAT repeat domain-containing protein</fullName>
    </recommendedName>
</protein>
<name>A0A7G9QAA4_9SPHI</name>
<reference evidence="1 2" key="1">
    <citation type="submission" date="2020-08" db="EMBL/GenBank/DDBJ databases">
        <title>Genome sequence of Pedobacter roseus KACC 11594T.</title>
        <authorList>
            <person name="Hyun D.-W."/>
            <person name="Bae J.-W."/>
        </authorList>
    </citation>
    <scope>NUCLEOTIDE SEQUENCE [LARGE SCALE GENOMIC DNA]</scope>
    <source>
        <strain evidence="1 2">KACC 11594</strain>
    </source>
</reference>
<dbReference type="RefSeq" id="WP_187591012.1">
    <property type="nucleotide sequence ID" value="NZ_CP060723.1"/>
</dbReference>
<proteinExistence type="predicted"/>
<accession>A0A7G9QAA4</accession>
<dbReference type="Proteomes" id="UP000515806">
    <property type="component" value="Chromosome"/>
</dbReference>
<evidence type="ECO:0000313" key="1">
    <source>
        <dbReference type="EMBL" id="QNN40279.1"/>
    </source>
</evidence>
<gene>
    <name evidence="1" type="ORF">H9L23_14070</name>
</gene>